<keyword evidence="3" id="KW-1185">Reference proteome</keyword>
<dbReference type="EMBL" id="JBAKFM010000001">
    <property type="protein sequence ID" value="MEX0468140.1"/>
    <property type="molecule type" value="Genomic_DNA"/>
</dbReference>
<evidence type="ECO:0000313" key="2">
    <source>
        <dbReference type="EMBL" id="MEX0468140.1"/>
    </source>
</evidence>
<sequence>MTSNVRAGGIEELIKPGRDTTNPDSPPWVIIDLGFSGSSRSCGITINGSRIPDPLEGYRSSSSTAKTPGDKHYGMLCPAIVEWLSTRYSPEKPGAINLMIEAPLSMAFAKRSASGDRLRGAHQGNPIARIPDQLEGIDAYGRAQVQRRLWYTQPASGLMIGSIRLLQELATALDGWDIRLFEGFVSFKNGDEPGSHWRDTLELWRGLPESPNPFEPLINPIVDSQVGKVESILGLANMGPSSDIPPILRVTGAPDNRVTERYAARRN</sequence>
<evidence type="ECO:0008006" key="4">
    <source>
        <dbReference type="Google" id="ProtNLM"/>
    </source>
</evidence>
<dbReference type="Proteomes" id="UP001556709">
    <property type="component" value="Unassembled WGS sequence"/>
</dbReference>
<protein>
    <recommendedName>
        <fullName evidence="4">Carbohydrate kinase FGGY N-terminal domain-containing protein</fullName>
    </recommendedName>
</protein>
<evidence type="ECO:0000256" key="1">
    <source>
        <dbReference type="SAM" id="MobiDB-lite"/>
    </source>
</evidence>
<organism evidence="2 3">
    <name type="scientific">Spiribacter pallidus</name>
    <dbReference type="NCBI Taxonomy" id="1987936"/>
    <lineage>
        <taxon>Bacteria</taxon>
        <taxon>Pseudomonadati</taxon>
        <taxon>Pseudomonadota</taxon>
        <taxon>Gammaproteobacteria</taxon>
        <taxon>Chromatiales</taxon>
        <taxon>Ectothiorhodospiraceae</taxon>
        <taxon>Spiribacter</taxon>
    </lineage>
</organism>
<dbReference type="RefSeq" id="WP_367958356.1">
    <property type="nucleotide sequence ID" value="NZ_JBAKFK010000001.1"/>
</dbReference>
<comment type="caution">
    <text evidence="2">The sequence shown here is derived from an EMBL/GenBank/DDBJ whole genome shotgun (WGS) entry which is preliminary data.</text>
</comment>
<gene>
    <name evidence="2" type="ORF">V6X73_00090</name>
</gene>
<accession>A0ABV3TCT0</accession>
<feature type="region of interest" description="Disordered" evidence="1">
    <location>
        <begin position="1"/>
        <end position="25"/>
    </location>
</feature>
<proteinExistence type="predicted"/>
<evidence type="ECO:0000313" key="3">
    <source>
        <dbReference type="Proteomes" id="UP001556709"/>
    </source>
</evidence>
<reference evidence="2 3" key="1">
    <citation type="submission" date="2024-02" db="EMBL/GenBank/DDBJ databases">
        <title>New especies of Spiribacter isolated from saline water.</title>
        <authorList>
            <person name="Leon M.J."/>
            <person name="De La Haba R."/>
            <person name="Sanchez-Porro C."/>
            <person name="Ventosa A."/>
        </authorList>
    </citation>
    <scope>NUCLEOTIDE SEQUENCE [LARGE SCALE GENOMIC DNA]</scope>
    <source>
        <strain evidence="3">ag22IC6-390</strain>
    </source>
</reference>
<name>A0ABV3TCT0_9GAMM</name>